<dbReference type="PROSITE" id="PS50878">
    <property type="entry name" value="RT_POL"/>
    <property type="match status" value="1"/>
</dbReference>
<dbReference type="InterPro" id="IPR043502">
    <property type="entry name" value="DNA/RNA_pol_sf"/>
</dbReference>
<dbReference type="InterPro" id="IPR024937">
    <property type="entry name" value="Domain_X"/>
</dbReference>
<dbReference type="InterPro" id="IPR049030">
    <property type="entry name" value="AI2M-like_HNH"/>
</dbReference>
<dbReference type="SUPFAM" id="SSF56672">
    <property type="entry name" value="DNA/RNA polymerases"/>
    <property type="match status" value="1"/>
</dbReference>
<dbReference type="Pfam" id="PF01348">
    <property type="entry name" value="Intron_maturas2"/>
    <property type="match status" value="1"/>
</dbReference>
<evidence type="ECO:0000313" key="2">
    <source>
        <dbReference type="EMBL" id="ODR28518.1"/>
    </source>
</evidence>
<name>A0A1E3U4R1_9FIRM</name>
<evidence type="ECO:0000313" key="3">
    <source>
        <dbReference type="Proteomes" id="UP000094271"/>
    </source>
</evidence>
<comment type="caution">
    <text evidence="2">The sequence shown here is derived from an EMBL/GenBank/DDBJ whole genome shotgun (WGS) entry which is preliminary data.</text>
</comment>
<organism evidence="2 3">
    <name type="scientific">Eisenbergiella tayi</name>
    <dbReference type="NCBI Taxonomy" id="1432052"/>
    <lineage>
        <taxon>Bacteria</taxon>
        <taxon>Bacillati</taxon>
        <taxon>Bacillota</taxon>
        <taxon>Clostridia</taxon>
        <taxon>Lachnospirales</taxon>
        <taxon>Lachnospiraceae</taxon>
        <taxon>Eisenbergiella</taxon>
    </lineage>
</organism>
<dbReference type="PANTHER" id="PTHR34047:SF8">
    <property type="entry name" value="PROTEIN YKFC"/>
    <property type="match status" value="1"/>
</dbReference>
<keyword evidence="2" id="KW-0548">Nucleotidyltransferase</keyword>
<dbReference type="Pfam" id="PF00078">
    <property type="entry name" value="RVT_1"/>
    <property type="match status" value="1"/>
</dbReference>
<sequence>MKPTSEILERIERCSSEHKDGVFTRLYRYLLREDIYYAAYQKLYANKGATTQGIDDDTADGFSDFYVKELIQSLKDGTYKANPVRRGYIPKKNGKLRPLGIPSFRDKLLQEVVRMILEAIYEPVFDSHSHGFRPGKSCHTALRQISSDFTGVVWFIEGDIQGCFDNINHEKLIEILSRKIKDSRFLNIIRQFLKAGYIENWKYNATYSGSPQGGICSPILANIYLNELDKKFREIAERFDKPRSAYQTPEYHTASKELKRLSYWIDHTDNEAERQELIDQHKAQKKAMRNLPCKPADNKKFTFVRYADDWLAGVCGTKAECEELKTEIAEFLSTELKLTLSEEKTLITHSSEKVRFIGYDICVRRNQEVKGHRMKNGTWRKSRTLHMKVALTIPHTEKIEKFMFAKKVIRQKENGEFQPIHRAGLLNLADYEIVEQYNAEARGLCNYYNLACDYHTLDYFCYLMEYSCLKTIANKHKTSIRKIIRQHKDGKTWSVPYETKAGTKRVRPVKIADCKRGEASDIIYQRKKFSWKTTIRQRLNARVCELCGCKEADLYEVHVIRNLNELGNSDWETVMKKKRRKTLVVCSKCHERIHKH</sequence>
<dbReference type="OrthoDB" id="9788687at2"/>
<dbReference type="InterPro" id="IPR051083">
    <property type="entry name" value="GrpII_Intron_Splice-Mob/Def"/>
</dbReference>
<accession>A0A1E3U4R1</accession>
<evidence type="ECO:0000259" key="1">
    <source>
        <dbReference type="PROSITE" id="PS50878"/>
    </source>
</evidence>
<dbReference type="Pfam" id="PF21368">
    <property type="entry name" value="AI2M-like_HNH"/>
    <property type="match status" value="1"/>
</dbReference>
<dbReference type="EMBL" id="MEHA01000077">
    <property type="protein sequence ID" value="ODR28518.1"/>
    <property type="molecule type" value="Genomic_DNA"/>
</dbReference>
<dbReference type="GO" id="GO:0003964">
    <property type="term" value="F:RNA-directed DNA polymerase activity"/>
    <property type="evidence" value="ECO:0007669"/>
    <property type="project" value="UniProtKB-KW"/>
</dbReference>
<protein>
    <submittedName>
        <fullName evidence="2">Group II intron reverse transcriptase/maturase</fullName>
    </submittedName>
</protein>
<dbReference type="PANTHER" id="PTHR34047">
    <property type="entry name" value="NUCLEAR INTRON MATURASE 1, MITOCHONDRIAL-RELATED"/>
    <property type="match status" value="1"/>
</dbReference>
<dbReference type="Proteomes" id="UP000094271">
    <property type="component" value="Unassembled WGS sequence"/>
</dbReference>
<gene>
    <name evidence="2" type="ORF">BEI59_37275</name>
</gene>
<keyword evidence="2" id="KW-0695">RNA-directed DNA polymerase</keyword>
<dbReference type="GO" id="GO:0006397">
    <property type="term" value="P:mRNA processing"/>
    <property type="evidence" value="ECO:0007669"/>
    <property type="project" value="InterPro"/>
</dbReference>
<dbReference type="CDD" id="cd01651">
    <property type="entry name" value="RT_G2_intron"/>
    <property type="match status" value="1"/>
</dbReference>
<proteinExistence type="predicted"/>
<keyword evidence="2" id="KW-0808">Transferase</keyword>
<reference evidence="2 3" key="1">
    <citation type="submission" date="2016-08" db="EMBL/GenBank/DDBJ databases">
        <authorList>
            <person name="Seilhamer J.J."/>
        </authorList>
    </citation>
    <scope>NUCLEOTIDE SEQUENCE [LARGE SCALE GENOMIC DNA]</scope>
    <source>
        <strain evidence="2 3">NML150140-1</strain>
    </source>
</reference>
<dbReference type="AlphaFoldDB" id="A0A1E3U4R1"/>
<feature type="domain" description="Reverse transcriptase" evidence="1">
    <location>
        <begin position="70"/>
        <end position="361"/>
    </location>
</feature>
<dbReference type="InterPro" id="IPR000477">
    <property type="entry name" value="RT_dom"/>
</dbReference>
<dbReference type="RefSeq" id="WP_002382861.1">
    <property type="nucleotide sequence ID" value="NZ_CABMHK010000220.1"/>
</dbReference>